<gene>
    <name evidence="3" type="ORF">B0T14DRAFT_121612</name>
</gene>
<keyword evidence="2" id="KW-0812">Transmembrane</keyword>
<dbReference type="EMBL" id="JAULSU010000002">
    <property type="protein sequence ID" value="KAK0626895.1"/>
    <property type="molecule type" value="Genomic_DNA"/>
</dbReference>
<evidence type="ECO:0000256" key="1">
    <source>
        <dbReference type="SAM" id="MobiDB-lite"/>
    </source>
</evidence>
<protein>
    <submittedName>
        <fullName evidence="3">Uncharacterized protein</fullName>
    </submittedName>
</protein>
<feature type="transmembrane region" description="Helical" evidence="2">
    <location>
        <begin position="68"/>
        <end position="89"/>
    </location>
</feature>
<proteinExistence type="predicted"/>
<keyword evidence="4" id="KW-1185">Reference proteome</keyword>
<evidence type="ECO:0000313" key="3">
    <source>
        <dbReference type="EMBL" id="KAK0626895.1"/>
    </source>
</evidence>
<reference evidence="3" key="1">
    <citation type="submission" date="2023-06" db="EMBL/GenBank/DDBJ databases">
        <title>Genome-scale phylogeny and comparative genomics of the fungal order Sordariales.</title>
        <authorList>
            <consortium name="Lawrence Berkeley National Laboratory"/>
            <person name="Hensen N."/>
            <person name="Bonometti L."/>
            <person name="Westerberg I."/>
            <person name="Brannstrom I.O."/>
            <person name="Guillou S."/>
            <person name="Cros-Aarteil S."/>
            <person name="Calhoun S."/>
            <person name="Haridas S."/>
            <person name="Kuo A."/>
            <person name="Mondo S."/>
            <person name="Pangilinan J."/>
            <person name="Riley R."/>
            <person name="Labutti K."/>
            <person name="Andreopoulos B."/>
            <person name="Lipzen A."/>
            <person name="Chen C."/>
            <person name="Yanf M."/>
            <person name="Daum C."/>
            <person name="Ng V."/>
            <person name="Clum A."/>
            <person name="Steindorff A."/>
            <person name="Ohm R."/>
            <person name="Martin F."/>
            <person name="Silar P."/>
            <person name="Natvig D."/>
            <person name="Lalanne C."/>
            <person name="Gautier V."/>
            <person name="Ament-Velasquez S.L."/>
            <person name="Kruys A."/>
            <person name="Hutchinson M.I."/>
            <person name="Powell A.J."/>
            <person name="Barry K."/>
            <person name="Miller A.N."/>
            <person name="Grigoriev I.V."/>
            <person name="Debuchy R."/>
            <person name="Gladieux P."/>
            <person name="Thoren M.H."/>
            <person name="Johannesson H."/>
        </authorList>
    </citation>
    <scope>NUCLEOTIDE SEQUENCE</scope>
    <source>
        <strain evidence="3">CBS 606.72</strain>
    </source>
</reference>
<keyword evidence="2" id="KW-0472">Membrane</keyword>
<dbReference type="AlphaFoldDB" id="A0AA39X503"/>
<dbReference type="Proteomes" id="UP001175000">
    <property type="component" value="Unassembled WGS sequence"/>
</dbReference>
<accession>A0AA39X503</accession>
<evidence type="ECO:0000313" key="4">
    <source>
        <dbReference type="Proteomes" id="UP001175000"/>
    </source>
</evidence>
<feature type="region of interest" description="Disordered" evidence="1">
    <location>
        <begin position="146"/>
        <end position="202"/>
    </location>
</feature>
<evidence type="ECO:0000256" key="2">
    <source>
        <dbReference type="SAM" id="Phobius"/>
    </source>
</evidence>
<organism evidence="3 4">
    <name type="scientific">Immersiella caudata</name>
    <dbReference type="NCBI Taxonomy" id="314043"/>
    <lineage>
        <taxon>Eukaryota</taxon>
        <taxon>Fungi</taxon>
        <taxon>Dikarya</taxon>
        <taxon>Ascomycota</taxon>
        <taxon>Pezizomycotina</taxon>
        <taxon>Sordariomycetes</taxon>
        <taxon>Sordariomycetidae</taxon>
        <taxon>Sordariales</taxon>
        <taxon>Lasiosphaeriaceae</taxon>
        <taxon>Immersiella</taxon>
    </lineage>
</organism>
<name>A0AA39X503_9PEZI</name>
<keyword evidence="2" id="KW-1133">Transmembrane helix</keyword>
<comment type="caution">
    <text evidence="3">The sequence shown here is derived from an EMBL/GenBank/DDBJ whole genome shotgun (WGS) entry which is preliminary data.</text>
</comment>
<sequence length="202" mass="22255">MRYFACHVPDPIQKIPLTDYSDARLGLLRKLQTTCDITVTPIIVSAVELTVYWNDIPDVNRATSTAQLIPLLFTLVLTTMVVVQLGLIIRGLSPNDCHQHQEEDGEENCGRQNTSLNAKKQDLEPDSWVGQDEIYIQHTSRPIFSSAMPITPSSTASPMVPEVDPVTADSVQTSDSSPGEDHGGPVIQDPTYHPRDPPCSYT</sequence>